<dbReference type="PANTHER" id="PTHR30469">
    <property type="entry name" value="MULTIDRUG RESISTANCE PROTEIN MDTA"/>
    <property type="match status" value="1"/>
</dbReference>
<dbReference type="Gene3D" id="2.40.420.20">
    <property type="match status" value="1"/>
</dbReference>
<dbReference type="PROSITE" id="PS51257">
    <property type="entry name" value="PROKAR_LIPOPROTEIN"/>
    <property type="match status" value="1"/>
</dbReference>
<dbReference type="InterPro" id="IPR006143">
    <property type="entry name" value="RND_pump_MFP"/>
</dbReference>
<feature type="signal peptide" evidence="2">
    <location>
        <begin position="1"/>
        <end position="17"/>
    </location>
</feature>
<dbReference type="RefSeq" id="WP_395116392.1">
    <property type="nucleotide sequence ID" value="NZ_CP170722.1"/>
</dbReference>
<dbReference type="Gene3D" id="2.40.30.170">
    <property type="match status" value="1"/>
</dbReference>
<keyword evidence="2" id="KW-0732">Signal</keyword>
<dbReference type="Pfam" id="PF25954">
    <property type="entry name" value="Beta-barrel_RND_2"/>
    <property type="match status" value="1"/>
</dbReference>
<feature type="domain" description="CusB-like beta-barrel" evidence="3">
    <location>
        <begin position="211"/>
        <end position="281"/>
    </location>
</feature>
<name>A0AB74UVY6_9GAMM</name>
<accession>A0AB74UVY6</accession>
<protein>
    <submittedName>
        <fullName evidence="4">Efflux RND transporter periplasmic adaptor subunit</fullName>
    </submittedName>
</protein>
<proteinExistence type="inferred from homology"/>
<dbReference type="InterPro" id="IPR058792">
    <property type="entry name" value="Beta-barrel_RND_2"/>
</dbReference>
<dbReference type="SUPFAM" id="SSF111369">
    <property type="entry name" value="HlyD-like secretion proteins"/>
    <property type="match status" value="1"/>
</dbReference>
<dbReference type="AlphaFoldDB" id="A0AB74UVY6"/>
<dbReference type="NCBIfam" id="TIGR01730">
    <property type="entry name" value="RND_mfp"/>
    <property type="match status" value="1"/>
</dbReference>
<sequence>MRALRPAVLALALAALAACGRTPAPPAATAPPPLAALTVHLETAHDEQAWDGVVEAVHEAVISAQTNARVVELPHDVGDAVRKGDVLVRFSDVEQKSAGRAAQAQIAAAQAAYTEADTSYRRFAGIFEKGFVSKAQLDAERARRDAALAALQSARAQSSQVGQQLDYTVLRAPYDGIVTRRYVQVGEAVQSGPPAPQPLIALASLQDLRVGVQVPQSAIAAIRRYHAAEVVLDDGRRVAAGKLTVFPYADPQTHSFRVRLELPGDGAGLVPGMTVKVAFASGEAKRLLLPMSALVQRGELVGAYVLGAHDVTLRQLRLGHRHGDRVEVLAGLDDGERVATDPAAAARWLVAQRRGDAP</sequence>
<dbReference type="GO" id="GO:1990281">
    <property type="term" value="C:efflux pump complex"/>
    <property type="evidence" value="ECO:0007669"/>
    <property type="project" value="TreeGrafter"/>
</dbReference>
<evidence type="ECO:0000256" key="1">
    <source>
        <dbReference type="ARBA" id="ARBA00009477"/>
    </source>
</evidence>
<dbReference type="EMBL" id="CP170722">
    <property type="protein sequence ID" value="XIA20750.1"/>
    <property type="molecule type" value="Genomic_DNA"/>
</dbReference>
<dbReference type="Gene3D" id="1.10.287.470">
    <property type="entry name" value="Helix hairpin bin"/>
    <property type="match status" value="1"/>
</dbReference>
<dbReference type="GO" id="GO:0015562">
    <property type="term" value="F:efflux transmembrane transporter activity"/>
    <property type="evidence" value="ECO:0007669"/>
    <property type="project" value="TreeGrafter"/>
</dbReference>
<dbReference type="PANTHER" id="PTHR30469:SF18">
    <property type="entry name" value="RESISTANCE-NODULATION-CELL DIVISION (RND) EFFLUX MEMBRANE FUSION PROTEIN-RELATED"/>
    <property type="match status" value="1"/>
</dbReference>
<dbReference type="Gene3D" id="2.40.50.100">
    <property type="match status" value="1"/>
</dbReference>
<evidence type="ECO:0000313" key="4">
    <source>
        <dbReference type="EMBL" id="XIA20750.1"/>
    </source>
</evidence>
<feature type="chain" id="PRO_5044499766" evidence="2">
    <location>
        <begin position="18"/>
        <end position="358"/>
    </location>
</feature>
<comment type="similarity">
    <text evidence="1">Belongs to the membrane fusion protein (MFP) (TC 8.A.1) family.</text>
</comment>
<evidence type="ECO:0000256" key="2">
    <source>
        <dbReference type="SAM" id="SignalP"/>
    </source>
</evidence>
<organism evidence="4">
    <name type="scientific">Rhodanobacter sp. FW102-FHT14D06</name>
    <dbReference type="NCBI Taxonomy" id="3351461"/>
    <lineage>
        <taxon>Bacteria</taxon>
        <taxon>Pseudomonadati</taxon>
        <taxon>Pseudomonadota</taxon>
        <taxon>Gammaproteobacteria</taxon>
        <taxon>Lysobacterales</taxon>
        <taxon>Rhodanobacteraceae</taxon>
        <taxon>Rhodanobacter</taxon>
    </lineage>
</organism>
<gene>
    <name evidence="4" type="ORF">ACFCQI_10400</name>
</gene>
<evidence type="ECO:0000259" key="3">
    <source>
        <dbReference type="Pfam" id="PF25954"/>
    </source>
</evidence>
<reference evidence="4" key="1">
    <citation type="submission" date="2024-10" db="EMBL/GenBank/DDBJ databases">
        <authorList>
            <person name="Lesea H.P."/>
            <person name="Kuehl J.V."/>
            <person name="Chandonia J.-M."/>
        </authorList>
    </citation>
    <scope>NUCLEOTIDE SEQUENCE</scope>
    <source>
        <strain evidence="4">FW102-FHT14D06</strain>
    </source>
</reference>